<dbReference type="EMBL" id="REGN01001246">
    <property type="protein sequence ID" value="RNA36076.1"/>
    <property type="molecule type" value="Genomic_DNA"/>
</dbReference>
<accession>A0A3M7SK01</accession>
<comment type="caution">
    <text evidence="1">The sequence shown here is derived from an EMBL/GenBank/DDBJ whole genome shotgun (WGS) entry which is preliminary data.</text>
</comment>
<name>A0A3M7SK01_BRAPC</name>
<reference evidence="1 2" key="1">
    <citation type="journal article" date="2018" name="Sci. Rep.">
        <title>Genomic signatures of local adaptation to the degree of environmental predictability in rotifers.</title>
        <authorList>
            <person name="Franch-Gras L."/>
            <person name="Hahn C."/>
            <person name="Garcia-Roger E.M."/>
            <person name="Carmona M.J."/>
            <person name="Serra M."/>
            <person name="Gomez A."/>
        </authorList>
    </citation>
    <scope>NUCLEOTIDE SEQUENCE [LARGE SCALE GENOMIC DNA]</scope>
    <source>
        <strain evidence="1">HYR1</strain>
    </source>
</reference>
<dbReference type="Proteomes" id="UP000276133">
    <property type="component" value="Unassembled WGS sequence"/>
</dbReference>
<protein>
    <submittedName>
        <fullName evidence="1">Uncharacterized protein</fullName>
    </submittedName>
</protein>
<evidence type="ECO:0000313" key="1">
    <source>
        <dbReference type="EMBL" id="RNA36076.1"/>
    </source>
</evidence>
<proteinExistence type="predicted"/>
<keyword evidence="2" id="KW-1185">Reference proteome</keyword>
<sequence>MIKKKLTLNGLSVTKANTSNDPSQTHVKSTLSFIDRLDLFGNTFSKIDTKRSICISFGLFIGLATSESGMEISRKYCSP</sequence>
<evidence type="ECO:0000313" key="2">
    <source>
        <dbReference type="Proteomes" id="UP000276133"/>
    </source>
</evidence>
<dbReference type="AlphaFoldDB" id="A0A3M7SK01"/>
<gene>
    <name evidence="1" type="ORF">BpHYR1_052726</name>
</gene>
<organism evidence="1 2">
    <name type="scientific">Brachionus plicatilis</name>
    <name type="common">Marine rotifer</name>
    <name type="synonym">Brachionus muelleri</name>
    <dbReference type="NCBI Taxonomy" id="10195"/>
    <lineage>
        <taxon>Eukaryota</taxon>
        <taxon>Metazoa</taxon>
        <taxon>Spiralia</taxon>
        <taxon>Gnathifera</taxon>
        <taxon>Rotifera</taxon>
        <taxon>Eurotatoria</taxon>
        <taxon>Monogononta</taxon>
        <taxon>Pseudotrocha</taxon>
        <taxon>Ploima</taxon>
        <taxon>Brachionidae</taxon>
        <taxon>Brachionus</taxon>
    </lineage>
</organism>